<sequence length="163" mass="18553">MSSYVWATPRKAYEYYLEAAERTPADLWQAVHDGHIRVSIMDVEFSGDQIRALLKLLHWNVPEGEREFELPIWMAVHMDDVERTLCGADLPEKRRGRPTKTRDQSNRDYRLAVEVSTLLGSGNANSVADAARILIEAGKVDGASYEAKLKKVQRACAEHFRHD</sequence>
<dbReference type="EMBL" id="CP061510">
    <property type="protein sequence ID" value="QSB44776.1"/>
    <property type="molecule type" value="Genomic_DNA"/>
</dbReference>
<dbReference type="RefSeq" id="WP_205442889.1">
    <property type="nucleotide sequence ID" value="NZ_CP061510.1"/>
</dbReference>
<reference evidence="1 2" key="1">
    <citation type="submission" date="2020-09" db="EMBL/GenBank/DDBJ databases">
        <title>Complete genome sequence of altererythrobacter flavus SS-21NJ, isolated from Dongying oil sludge in Shandong province.</title>
        <authorList>
            <person name="Sun S."/>
            <person name="Zhang Z."/>
        </authorList>
    </citation>
    <scope>NUCLEOTIDE SEQUENCE [LARGE SCALE GENOMIC DNA]</scope>
    <source>
        <strain evidence="1 2">SS-21NJ</strain>
    </source>
</reference>
<evidence type="ECO:0000313" key="1">
    <source>
        <dbReference type="EMBL" id="QSB44776.1"/>
    </source>
</evidence>
<organism evidence="1 2">
    <name type="scientific">Tsuneonella flava</name>
    <dbReference type="NCBI Taxonomy" id="2055955"/>
    <lineage>
        <taxon>Bacteria</taxon>
        <taxon>Pseudomonadati</taxon>
        <taxon>Pseudomonadota</taxon>
        <taxon>Alphaproteobacteria</taxon>
        <taxon>Sphingomonadales</taxon>
        <taxon>Erythrobacteraceae</taxon>
        <taxon>Tsuneonella</taxon>
    </lineage>
</organism>
<name>A0ABX7KCJ3_9SPHN</name>
<evidence type="ECO:0000313" key="2">
    <source>
        <dbReference type="Proteomes" id="UP000663637"/>
    </source>
</evidence>
<accession>A0ABX7KCJ3</accession>
<keyword evidence="2" id="KW-1185">Reference proteome</keyword>
<gene>
    <name evidence="1" type="ORF">IDJ81_00925</name>
</gene>
<dbReference type="Proteomes" id="UP000663637">
    <property type="component" value="Chromosome"/>
</dbReference>
<protein>
    <submittedName>
        <fullName evidence="1">Uncharacterized protein</fullName>
    </submittedName>
</protein>
<proteinExistence type="predicted"/>